<dbReference type="EMBL" id="MK257722">
    <property type="protein sequence ID" value="AZU99367.1"/>
    <property type="molecule type" value="Genomic_DNA"/>
</dbReference>
<evidence type="ECO:0000313" key="1">
    <source>
        <dbReference type="EMBL" id="AZU99367.1"/>
    </source>
</evidence>
<organism evidence="1 2">
    <name type="scientific">Acinetobacter phage vB_AbaP_APK32</name>
    <dbReference type="NCBI Taxonomy" id="2500563"/>
    <lineage>
        <taxon>Viruses</taxon>
        <taxon>Duplodnaviria</taxon>
        <taxon>Heunggongvirae</taxon>
        <taxon>Uroviricota</taxon>
        <taxon>Caudoviricetes</taxon>
        <taxon>Autographivirales</taxon>
        <taxon>Autoscriptoviridae</taxon>
        <taxon>Beijerinckvirinae</taxon>
        <taxon>Friunavirus</taxon>
        <taxon>Friunavirus APK32</taxon>
    </lineage>
</organism>
<protein>
    <submittedName>
        <fullName evidence="1">Uncharacterized protein</fullName>
    </submittedName>
</protein>
<dbReference type="Proteomes" id="UP000326006">
    <property type="component" value="Segment"/>
</dbReference>
<keyword evidence="2" id="KW-1185">Reference proteome</keyword>
<evidence type="ECO:0000313" key="2">
    <source>
        <dbReference type="Proteomes" id="UP000326006"/>
    </source>
</evidence>
<accession>A0A5H2UWP9</accession>
<proteinExistence type="predicted"/>
<name>A0A5H2UWP9_9CAUD</name>
<reference evidence="1 2" key="1">
    <citation type="submission" date="2018-12" db="EMBL/GenBank/DDBJ databases">
        <authorList>
            <person name="Popova A.V."/>
            <person name="Shneider M.M."/>
            <person name="Mikhailova Y.V."/>
            <person name="Shagin D.A."/>
        </authorList>
    </citation>
    <scope>NUCLEOTIDE SEQUENCE [LARGE SCALE GENOMIC DNA]</scope>
</reference>
<gene>
    <name evidence="1" type="ORF">APK32_18</name>
</gene>
<sequence length="103" mass="11688">MGDNYHYIKFNINTRSEWVLTIQHAENNGFPVSNRHAHKLDMYNGGYGAVCVHLYKDATGLNYANHESCGPNVLKVTSIKQFKHAVNCFCHDGYLNDENLGEI</sequence>